<evidence type="ECO:0000313" key="3">
    <source>
        <dbReference type="Proteomes" id="UP001144471"/>
    </source>
</evidence>
<organism evidence="2 3">
    <name type="scientific">Propionigenium maris DSM 9537</name>
    <dbReference type="NCBI Taxonomy" id="1123000"/>
    <lineage>
        <taxon>Bacteria</taxon>
        <taxon>Fusobacteriati</taxon>
        <taxon>Fusobacteriota</taxon>
        <taxon>Fusobacteriia</taxon>
        <taxon>Fusobacteriales</taxon>
        <taxon>Fusobacteriaceae</taxon>
        <taxon>Propionigenium</taxon>
    </lineage>
</organism>
<evidence type="ECO:0000256" key="1">
    <source>
        <dbReference type="SAM" id="SignalP"/>
    </source>
</evidence>
<keyword evidence="3" id="KW-1185">Reference proteome</keyword>
<feature type="signal peptide" evidence="1">
    <location>
        <begin position="1"/>
        <end position="20"/>
    </location>
</feature>
<feature type="chain" id="PRO_5040935249" description="DUF4352 domain-containing protein" evidence="1">
    <location>
        <begin position="21"/>
        <end position="142"/>
    </location>
</feature>
<protein>
    <recommendedName>
        <fullName evidence="4">DUF4352 domain-containing protein</fullName>
    </recommendedName>
</protein>
<proteinExistence type="predicted"/>
<name>A0A9W6GIT1_9FUSO</name>
<dbReference type="RefSeq" id="WP_281832943.1">
    <property type="nucleotide sequence ID" value="NZ_BSDY01000001.1"/>
</dbReference>
<comment type="caution">
    <text evidence="2">The sequence shown here is derived from an EMBL/GenBank/DDBJ whole genome shotgun (WGS) entry which is preliminary data.</text>
</comment>
<gene>
    <name evidence="2" type="ORF">PM10SUCC1_03770</name>
</gene>
<sequence length="142" mass="16305">MRRIAIGLFCLFSLGVAALGEEVVTNSSGEEIVLYNTGRWITKERADKIKAFEDKVDIEILKMNKKSNQYRTMTFKVTNRSMEDLTYAAFGVKFRFGEEYSLRKLISVNNLKAGESVEIQRQISVQDIEGRDTKIEVIDYSF</sequence>
<dbReference type="EMBL" id="BSDY01000001">
    <property type="protein sequence ID" value="GLI54862.1"/>
    <property type="molecule type" value="Genomic_DNA"/>
</dbReference>
<reference evidence="2" key="1">
    <citation type="submission" date="2022-12" db="EMBL/GenBank/DDBJ databases">
        <title>Reference genome sequencing for broad-spectrum identification of bacterial and archaeal isolates by mass spectrometry.</title>
        <authorList>
            <person name="Sekiguchi Y."/>
            <person name="Tourlousse D.M."/>
        </authorList>
    </citation>
    <scope>NUCLEOTIDE SEQUENCE</scope>
    <source>
        <strain evidence="2">10succ1</strain>
    </source>
</reference>
<accession>A0A9W6GIT1</accession>
<keyword evidence="1" id="KW-0732">Signal</keyword>
<dbReference type="AlphaFoldDB" id="A0A9W6GIT1"/>
<dbReference type="Proteomes" id="UP001144471">
    <property type="component" value="Unassembled WGS sequence"/>
</dbReference>
<evidence type="ECO:0000313" key="2">
    <source>
        <dbReference type="EMBL" id="GLI54862.1"/>
    </source>
</evidence>
<evidence type="ECO:0008006" key="4">
    <source>
        <dbReference type="Google" id="ProtNLM"/>
    </source>
</evidence>